<dbReference type="Proteomes" id="UP001454036">
    <property type="component" value="Unassembled WGS sequence"/>
</dbReference>
<accession>A0AAV3RMM2</accession>
<sequence length="182" mass="21320">MRSLVEGARKCYAEHVELNDDQFAEMRLLDSCFVVEVIREIYGERRGERLIRRMDWMINGLQRDLMLFENQLPFFVILRMLDLIVGGPNSRELFIYLAFMFFSDLFKCVGGQPTLYPQYKVRTRRFIVTDYDALLDSLINTSKDVEILCKSGIVDNWLGDDEVVSGLFNKILDSALVFEHFH</sequence>
<dbReference type="EMBL" id="BAABME010010520">
    <property type="protein sequence ID" value="GAA0179495.1"/>
    <property type="molecule type" value="Genomic_DNA"/>
</dbReference>
<evidence type="ECO:0000313" key="1">
    <source>
        <dbReference type="EMBL" id="GAA0179495.1"/>
    </source>
</evidence>
<keyword evidence="2" id="KW-1185">Reference proteome</keyword>
<organism evidence="1 2">
    <name type="scientific">Lithospermum erythrorhizon</name>
    <name type="common">Purple gromwell</name>
    <name type="synonym">Lithospermum officinale var. erythrorhizon</name>
    <dbReference type="NCBI Taxonomy" id="34254"/>
    <lineage>
        <taxon>Eukaryota</taxon>
        <taxon>Viridiplantae</taxon>
        <taxon>Streptophyta</taxon>
        <taxon>Embryophyta</taxon>
        <taxon>Tracheophyta</taxon>
        <taxon>Spermatophyta</taxon>
        <taxon>Magnoliopsida</taxon>
        <taxon>eudicotyledons</taxon>
        <taxon>Gunneridae</taxon>
        <taxon>Pentapetalae</taxon>
        <taxon>asterids</taxon>
        <taxon>lamiids</taxon>
        <taxon>Boraginales</taxon>
        <taxon>Boraginaceae</taxon>
        <taxon>Boraginoideae</taxon>
        <taxon>Lithospermeae</taxon>
        <taxon>Lithospermum</taxon>
    </lineage>
</organism>
<dbReference type="PANTHER" id="PTHR31170:SF25">
    <property type="entry name" value="BNAA09G04570D PROTEIN"/>
    <property type="match status" value="1"/>
</dbReference>
<name>A0AAV3RMM2_LITER</name>
<evidence type="ECO:0000313" key="2">
    <source>
        <dbReference type="Proteomes" id="UP001454036"/>
    </source>
</evidence>
<dbReference type="Pfam" id="PF03140">
    <property type="entry name" value="DUF247"/>
    <property type="match status" value="2"/>
</dbReference>
<dbReference type="PANTHER" id="PTHR31170">
    <property type="entry name" value="BNAC04G53230D PROTEIN"/>
    <property type="match status" value="1"/>
</dbReference>
<dbReference type="InterPro" id="IPR004158">
    <property type="entry name" value="DUF247_pln"/>
</dbReference>
<dbReference type="AlphaFoldDB" id="A0AAV3RMM2"/>
<proteinExistence type="predicted"/>
<comment type="caution">
    <text evidence="1">The sequence shown here is derived from an EMBL/GenBank/DDBJ whole genome shotgun (WGS) entry which is preliminary data.</text>
</comment>
<reference evidence="1 2" key="1">
    <citation type="submission" date="2024-01" db="EMBL/GenBank/DDBJ databases">
        <title>The complete chloroplast genome sequence of Lithospermum erythrorhizon: insights into the phylogenetic relationship among Boraginaceae species and the maternal lineages of purple gromwells.</title>
        <authorList>
            <person name="Okada T."/>
            <person name="Watanabe K."/>
        </authorList>
    </citation>
    <scope>NUCLEOTIDE SEQUENCE [LARGE SCALE GENOMIC DNA]</scope>
</reference>
<gene>
    <name evidence="1" type="ORF">LIER_29982</name>
</gene>
<protein>
    <submittedName>
        <fullName evidence="1">Uncharacterized protein</fullName>
    </submittedName>
</protein>